<accession>A0A1T4SL45</accession>
<dbReference type="Pfam" id="PF19375">
    <property type="entry name" value="DurN"/>
    <property type="match status" value="1"/>
</dbReference>
<protein>
    <submittedName>
        <fullName evidence="1">Uncharacterized protein</fullName>
    </submittedName>
</protein>
<gene>
    <name evidence="1" type="ORF">SAMN02745673_03641</name>
</gene>
<dbReference type="RefSeq" id="WP_078762902.1">
    <property type="nucleotide sequence ID" value="NZ_FUWS01000010.1"/>
</dbReference>
<sequence length="121" mass="13714">MTVKPPTIYEGVHTIRQIQSLMILCSLLPPDGKLREALQIALALHEEPLLAQITPISDLHPHTAKEWLETLWRRDDLSPQVKELVDWQSNSDNMSAAIQELRNVEQQSGMKLVAVKPEQTT</sequence>
<keyword evidence="2" id="KW-1185">Reference proteome</keyword>
<organism evidence="1 2">
    <name type="scientific">Marinactinospora thermotolerans DSM 45154</name>
    <dbReference type="NCBI Taxonomy" id="1122192"/>
    <lineage>
        <taxon>Bacteria</taxon>
        <taxon>Bacillati</taxon>
        <taxon>Actinomycetota</taxon>
        <taxon>Actinomycetes</taxon>
        <taxon>Streptosporangiales</taxon>
        <taxon>Nocardiopsidaceae</taxon>
        <taxon>Marinactinospora</taxon>
    </lineage>
</organism>
<dbReference type="OrthoDB" id="3436427at2"/>
<evidence type="ECO:0000313" key="2">
    <source>
        <dbReference type="Proteomes" id="UP000190637"/>
    </source>
</evidence>
<dbReference type="Proteomes" id="UP000190637">
    <property type="component" value="Unassembled WGS sequence"/>
</dbReference>
<evidence type="ECO:0000313" key="1">
    <source>
        <dbReference type="EMBL" id="SKA29034.1"/>
    </source>
</evidence>
<dbReference type="EMBL" id="FUWS01000010">
    <property type="protein sequence ID" value="SKA29034.1"/>
    <property type="molecule type" value="Genomic_DNA"/>
</dbReference>
<reference evidence="1 2" key="1">
    <citation type="submission" date="2017-02" db="EMBL/GenBank/DDBJ databases">
        <authorList>
            <person name="Peterson S.W."/>
        </authorList>
    </citation>
    <scope>NUCLEOTIDE SEQUENCE [LARGE SCALE GENOMIC DNA]</scope>
    <source>
        <strain evidence="1 2">DSM 45154</strain>
    </source>
</reference>
<proteinExistence type="predicted"/>
<dbReference type="STRING" id="1122192.SAMN02745673_03641"/>
<name>A0A1T4SL45_9ACTN</name>
<dbReference type="InterPro" id="IPR045994">
    <property type="entry name" value="DurN"/>
</dbReference>
<dbReference type="AlphaFoldDB" id="A0A1T4SL45"/>